<reference evidence="1 2" key="1">
    <citation type="submission" date="2013-01" db="EMBL/GenBank/DDBJ databases">
        <authorList>
            <person name="Harkins D.M."/>
            <person name="Durkin A.S."/>
            <person name="Brinkac L.M."/>
            <person name="Haft D.H."/>
            <person name="Selengut J.D."/>
            <person name="Sanka R."/>
            <person name="DePew J."/>
            <person name="Purushe J."/>
            <person name="Picardeau M."/>
            <person name="Werts C."/>
            <person name="Goarant C."/>
            <person name="Vinetz J.M."/>
            <person name="Sutton G.G."/>
            <person name="Nierman W.C."/>
            <person name="Fouts D.E."/>
        </authorList>
    </citation>
    <scope>NUCLEOTIDE SEQUENCE [LARGE SCALE GENOMIC DNA]</scope>
    <source>
        <strain evidence="1 2">200901868</strain>
    </source>
</reference>
<gene>
    <name evidence="1" type="ORF">LEP1GSC133_4450</name>
</gene>
<organism evidence="1 2">
    <name type="scientific">Leptospira borgpetersenii serovar Pomona str. 200901868</name>
    <dbReference type="NCBI Taxonomy" id="1192866"/>
    <lineage>
        <taxon>Bacteria</taxon>
        <taxon>Pseudomonadati</taxon>
        <taxon>Spirochaetota</taxon>
        <taxon>Spirochaetia</taxon>
        <taxon>Leptospirales</taxon>
        <taxon>Leptospiraceae</taxon>
        <taxon>Leptospira</taxon>
    </lineage>
</organism>
<proteinExistence type="predicted"/>
<dbReference type="NCBIfam" id="NF047687">
    <property type="entry name" value="LIC10173_fam"/>
    <property type="match status" value="1"/>
</dbReference>
<dbReference type="AlphaFoldDB" id="M6VZY4"/>
<comment type="caution">
    <text evidence="1">The sequence shown here is derived from an EMBL/GenBank/DDBJ whole genome shotgun (WGS) entry which is preliminary data.</text>
</comment>
<dbReference type="STRING" id="1192866.LEP1GSC133_4450"/>
<evidence type="ECO:0000313" key="2">
    <source>
        <dbReference type="Proteomes" id="UP000012159"/>
    </source>
</evidence>
<evidence type="ECO:0000313" key="1">
    <source>
        <dbReference type="EMBL" id="EMO60736.1"/>
    </source>
</evidence>
<dbReference type="Proteomes" id="UP000012159">
    <property type="component" value="Unassembled WGS sequence"/>
</dbReference>
<protein>
    <submittedName>
        <fullName evidence="1">Uncharacterized protein</fullName>
    </submittedName>
</protein>
<dbReference type="EMBL" id="AKWF02000118">
    <property type="protein sequence ID" value="EMO60736.1"/>
    <property type="molecule type" value="Genomic_DNA"/>
</dbReference>
<name>M6VZY4_LEPBO</name>
<accession>M6VZY4</accession>
<sequence>MKRIHITYLKDLIGTIMKSPVPPSTDLVRLIPENKIFEVHPREDKFQENAPFCVINHTPVTPVMDGRRWQKLSSVEVSGVKNLRYLRRHFSQEFRYSLNFWFNDPTRDILSIGDFSGRADDSGIVDQSLIYIAKRKRFVTPQGVTVEVRPGKAALVSDPEEKKTLYKIYIEIVFKDGVFETELVPTLAGGTLEVESPIEVVVREL</sequence>